<gene>
    <name evidence="13" type="ORF">L228DRAFT_257490</name>
</gene>
<keyword evidence="2" id="KW-0813">Transport</keyword>
<keyword evidence="4" id="KW-0256">Endoplasmic reticulum</keyword>
<evidence type="ECO:0000256" key="7">
    <source>
        <dbReference type="ARBA" id="ARBA00023054"/>
    </source>
</evidence>
<dbReference type="GO" id="GO:0005484">
    <property type="term" value="F:SNAP receptor activity"/>
    <property type="evidence" value="ECO:0007669"/>
    <property type="project" value="InterPro"/>
</dbReference>
<dbReference type="OMA" id="WYLETTF"/>
<keyword evidence="7" id="KW-0175">Coiled coil</keyword>
<comment type="similarity">
    <text evidence="9">Belongs to the SEC20 family.</text>
</comment>
<keyword evidence="5" id="KW-0931">ER-Golgi transport</keyword>
<organism evidence="13 14">
    <name type="scientific">Xylona heveae (strain CBS 132557 / TC161)</name>
    <dbReference type="NCBI Taxonomy" id="1328760"/>
    <lineage>
        <taxon>Eukaryota</taxon>
        <taxon>Fungi</taxon>
        <taxon>Dikarya</taxon>
        <taxon>Ascomycota</taxon>
        <taxon>Pezizomycotina</taxon>
        <taxon>Xylonomycetes</taxon>
        <taxon>Xylonales</taxon>
        <taxon>Xylonaceae</taxon>
        <taxon>Xylona</taxon>
    </lineage>
</organism>
<feature type="compositionally biased region" description="Basic and acidic residues" evidence="10">
    <location>
        <begin position="440"/>
        <end position="454"/>
    </location>
</feature>
<evidence type="ECO:0000313" key="13">
    <source>
        <dbReference type="EMBL" id="KZF25979.1"/>
    </source>
</evidence>
<feature type="compositionally biased region" description="Basic and acidic residues" evidence="10">
    <location>
        <begin position="477"/>
        <end position="496"/>
    </location>
</feature>
<dbReference type="GeneID" id="28899125"/>
<dbReference type="OrthoDB" id="46868at2759"/>
<feature type="region of interest" description="Disordered" evidence="10">
    <location>
        <begin position="360"/>
        <end position="382"/>
    </location>
</feature>
<feature type="transmembrane region" description="Helical" evidence="11">
    <location>
        <begin position="301"/>
        <end position="326"/>
    </location>
</feature>
<evidence type="ECO:0000256" key="1">
    <source>
        <dbReference type="ARBA" id="ARBA00004163"/>
    </source>
</evidence>
<evidence type="ECO:0000256" key="9">
    <source>
        <dbReference type="ARBA" id="ARBA00037934"/>
    </source>
</evidence>
<feature type="compositionally biased region" description="Polar residues" evidence="10">
    <location>
        <begin position="82"/>
        <end position="94"/>
    </location>
</feature>
<dbReference type="RefSeq" id="XP_018191534.1">
    <property type="nucleotide sequence ID" value="XM_018333988.1"/>
</dbReference>
<feature type="compositionally biased region" description="Gly residues" evidence="10">
    <location>
        <begin position="416"/>
        <end position="425"/>
    </location>
</feature>
<dbReference type="Pfam" id="PF03908">
    <property type="entry name" value="Sec20"/>
    <property type="match status" value="1"/>
</dbReference>
<comment type="subcellular location">
    <subcellularLocation>
        <location evidence="1">Endoplasmic reticulum membrane</location>
        <topology evidence="1">Single-pass type IV membrane protein</topology>
    </subcellularLocation>
</comment>
<dbReference type="EMBL" id="KV407454">
    <property type="protein sequence ID" value="KZF25979.1"/>
    <property type="molecule type" value="Genomic_DNA"/>
</dbReference>
<feature type="transmembrane region" description="Helical" evidence="11">
    <location>
        <begin position="263"/>
        <end position="281"/>
    </location>
</feature>
<evidence type="ECO:0000256" key="6">
    <source>
        <dbReference type="ARBA" id="ARBA00022989"/>
    </source>
</evidence>
<dbReference type="AlphaFoldDB" id="A0A165JAN6"/>
<reference evidence="13 14" key="1">
    <citation type="journal article" date="2016" name="Fungal Biol.">
        <title>The genome of Xylona heveae provides a window into fungal endophytism.</title>
        <authorList>
            <person name="Gazis R."/>
            <person name="Kuo A."/>
            <person name="Riley R."/>
            <person name="LaButti K."/>
            <person name="Lipzen A."/>
            <person name="Lin J."/>
            <person name="Amirebrahimi M."/>
            <person name="Hesse C.N."/>
            <person name="Spatafora J.W."/>
            <person name="Henrissat B."/>
            <person name="Hainaut M."/>
            <person name="Grigoriev I.V."/>
            <person name="Hibbett D.S."/>
        </authorList>
    </citation>
    <scope>NUCLEOTIDE SEQUENCE [LARGE SCALE GENOMIC DNA]</scope>
    <source>
        <strain evidence="13 14">TC161</strain>
    </source>
</reference>
<feature type="compositionally biased region" description="Low complexity" evidence="10">
    <location>
        <begin position="455"/>
        <end position="466"/>
    </location>
</feature>
<keyword evidence="6 11" id="KW-1133">Transmembrane helix</keyword>
<feature type="region of interest" description="Disordered" evidence="10">
    <location>
        <begin position="397"/>
        <end position="496"/>
    </location>
</feature>
<dbReference type="PANTHER" id="PTHR12825">
    <property type="entry name" value="BNIP1-RELATED"/>
    <property type="match status" value="1"/>
</dbReference>
<evidence type="ECO:0000313" key="14">
    <source>
        <dbReference type="Proteomes" id="UP000076632"/>
    </source>
</evidence>
<evidence type="ECO:0000256" key="3">
    <source>
        <dbReference type="ARBA" id="ARBA00022692"/>
    </source>
</evidence>
<dbReference type="InterPro" id="IPR005606">
    <property type="entry name" value="Sec20"/>
</dbReference>
<feature type="region of interest" description="Disordered" evidence="10">
    <location>
        <begin position="82"/>
        <end position="119"/>
    </location>
</feature>
<dbReference type="Proteomes" id="UP000076632">
    <property type="component" value="Unassembled WGS sequence"/>
</dbReference>
<dbReference type="InParanoid" id="A0A165JAN6"/>
<dbReference type="PANTHER" id="PTHR12825:SF0">
    <property type="entry name" value="VESICLE TRANSPORT PROTEIN SEC20"/>
    <property type="match status" value="1"/>
</dbReference>
<dbReference type="GO" id="GO:0031201">
    <property type="term" value="C:SNARE complex"/>
    <property type="evidence" value="ECO:0007669"/>
    <property type="project" value="TreeGrafter"/>
</dbReference>
<keyword evidence="14" id="KW-1185">Reference proteome</keyword>
<proteinExistence type="inferred from homology"/>
<dbReference type="GO" id="GO:0005789">
    <property type="term" value="C:endoplasmic reticulum membrane"/>
    <property type="evidence" value="ECO:0007669"/>
    <property type="project" value="UniProtKB-SubCell"/>
</dbReference>
<keyword evidence="8 11" id="KW-0472">Membrane</keyword>
<evidence type="ECO:0000256" key="11">
    <source>
        <dbReference type="SAM" id="Phobius"/>
    </source>
</evidence>
<keyword evidence="3 11" id="KW-0812">Transmembrane</keyword>
<sequence>MTPATQSLTTRLNNLSDAHKFTVQLITRLSKLPSVPGALPASPVSEDGPADARVELSSEIHQSLKEQEEELELLKQEVEEINSSGSGTPVSATSAGIAGLAGRRRDSRARTGSNAAASERARLDAHVIRLEEDLKFARTQFRKAQLQAKRNAETARRKERELLFAGVREGTASPGLGRRRGQDKLSPDELMVNASSDVTAALRRTHQLMETELSRSQFAHDTLEQSTNALSSLSESYNTLDTMLASSKNLLSTLVRSQKSDTWYLETAFYVLVGTIVWLIFRRLLYGPLWWFLWLPIKLLYRASVSLLTAVGIGAAGSAATSAAAASRSSSTPSTLIVQPSASGNFPKFHPDQQRDNYVPYIPVGRGGGGHHHGMPAGYHNPPGANGAYPVSAQIGNMVDSSSSSSSIRSVPSGTIGLGVHGTPGGDAAAAAAAAGAGEGSDKDSKDHPQDTKDSSSSNENDQQQPPAAPAPNPKKRMWEENVEAKKYEERKRDEL</sequence>
<evidence type="ECO:0000256" key="8">
    <source>
        <dbReference type="ARBA" id="ARBA00023136"/>
    </source>
</evidence>
<name>A0A165JAN6_XYLHT</name>
<evidence type="ECO:0000256" key="4">
    <source>
        <dbReference type="ARBA" id="ARBA00022824"/>
    </source>
</evidence>
<feature type="domain" description="Sec20 C-terminal" evidence="12">
    <location>
        <begin position="195"/>
        <end position="284"/>
    </location>
</feature>
<accession>A0A165JAN6</accession>
<feature type="compositionally biased region" description="Low complexity" evidence="10">
    <location>
        <begin position="426"/>
        <end position="436"/>
    </location>
</feature>
<evidence type="ECO:0000256" key="2">
    <source>
        <dbReference type="ARBA" id="ARBA00022448"/>
    </source>
</evidence>
<evidence type="ECO:0000259" key="12">
    <source>
        <dbReference type="Pfam" id="PF03908"/>
    </source>
</evidence>
<evidence type="ECO:0000256" key="10">
    <source>
        <dbReference type="SAM" id="MobiDB-lite"/>
    </source>
</evidence>
<protein>
    <submittedName>
        <fullName evidence="13">Sec20-domain-containing protein</fullName>
    </submittedName>
</protein>
<dbReference type="STRING" id="1328760.A0A165JAN6"/>
<dbReference type="InterPro" id="IPR056173">
    <property type="entry name" value="Sec20_C"/>
</dbReference>
<evidence type="ECO:0000256" key="5">
    <source>
        <dbReference type="ARBA" id="ARBA00022892"/>
    </source>
</evidence>
<dbReference type="GO" id="GO:0006890">
    <property type="term" value="P:retrograde vesicle-mediated transport, Golgi to endoplasmic reticulum"/>
    <property type="evidence" value="ECO:0007669"/>
    <property type="project" value="InterPro"/>
</dbReference>